<proteinExistence type="inferred from homology"/>
<dbReference type="RefSeq" id="WP_201328103.1">
    <property type="nucleotide sequence ID" value="NZ_AP017470.1"/>
</dbReference>
<evidence type="ECO:0000256" key="4">
    <source>
        <dbReference type="ARBA" id="ARBA00022475"/>
    </source>
</evidence>
<dbReference type="PANTHER" id="PTHR30540">
    <property type="entry name" value="OSMOTIC STRESS POTASSIUM TRANSPORTER"/>
    <property type="match status" value="1"/>
</dbReference>
<keyword evidence="10 12" id="KW-0406">Ion transport</keyword>
<organism evidence="15 16">
    <name type="scientific">Thermotomaculum hydrothermale</name>
    <dbReference type="NCBI Taxonomy" id="981385"/>
    <lineage>
        <taxon>Bacteria</taxon>
        <taxon>Pseudomonadati</taxon>
        <taxon>Acidobacteriota</taxon>
        <taxon>Holophagae</taxon>
        <taxon>Thermotomaculales</taxon>
        <taxon>Thermotomaculaceae</taxon>
        <taxon>Thermotomaculum</taxon>
    </lineage>
</organism>
<dbReference type="GO" id="GO:0005886">
    <property type="term" value="C:plasma membrane"/>
    <property type="evidence" value="ECO:0007669"/>
    <property type="project" value="UniProtKB-SubCell"/>
</dbReference>
<evidence type="ECO:0000256" key="3">
    <source>
        <dbReference type="ARBA" id="ARBA00022448"/>
    </source>
</evidence>
<keyword evidence="9 12" id="KW-1133">Transmembrane helix</keyword>
<evidence type="ECO:0000256" key="5">
    <source>
        <dbReference type="ARBA" id="ARBA00022538"/>
    </source>
</evidence>
<comment type="function">
    <text evidence="12">Transport of potassium into the cell. Likely operates as a K(+):H(+) symporter.</text>
</comment>
<keyword evidence="7 12" id="KW-0769">Symport</keyword>
<dbReference type="Pfam" id="PF02705">
    <property type="entry name" value="K_trans"/>
    <property type="match status" value="1"/>
</dbReference>
<reference evidence="15 16" key="1">
    <citation type="journal article" date="2012" name="Extremophiles">
        <title>Thermotomaculum hydrothermale gen. nov., sp. nov., a novel heterotrophic thermophile within the phylum Acidobacteria from a deep-sea hydrothermal vent chimney in the Southern Okinawa Trough.</title>
        <authorList>
            <person name="Izumi H."/>
            <person name="Nunoura T."/>
            <person name="Miyazaki M."/>
            <person name="Mino S."/>
            <person name="Toki T."/>
            <person name="Takai K."/>
            <person name="Sako Y."/>
            <person name="Sawabe T."/>
            <person name="Nakagawa S."/>
        </authorList>
    </citation>
    <scope>NUCLEOTIDE SEQUENCE [LARGE SCALE GENOMIC DNA]</scope>
    <source>
        <strain evidence="15 16">AC55</strain>
    </source>
</reference>
<evidence type="ECO:0000256" key="12">
    <source>
        <dbReference type="HAMAP-Rule" id="MF_01522"/>
    </source>
</evidence>
<feature type="transmembrane region" description="Helical" evidence="12">
    <location>
        <begin position="246"/>
        <end position="266"/>
    </location>
</feature>
<gene>
    <name evidence="12 15" type="primary">kup</name>
    <name evidence="15" type="ORF">TTHT_0129</name>
</gene>
<evidence type="ECO:0000256" key="2">
    <source>
        <dbReference type="ARBA" id="ARBA00007019"/>
    </source>
</evidence>
<feature type="domain" description="K+ potassium transporter C-terminal" evidence="14">
    <location>
        <begin position="476"/>
        <end position="623"/>
    </location>
</feature>
<evidence type="ECO:0000256" key="11">
    <source>
        <dbReference type="ARBA" id="ARBA00023136"/>
    </source>
</evidence>
<evidence type="ECO:0000259" key="13">
    <source>
        <dbReference type="Pfam" id="PF02705"/>
    </source>
</evidence>
<keyword evidence="6 12" id="KW-0812">Transmembrane</keyword>
<evidence type="ECO:0000313" key="16">
    <source>
        <dbReference type="Proteomes" id="UP000595564"/>
    </source>
</evidence>
<feature type="transmembrane region" description="Helical" evidence="12">
    <location>
        <begin position="170"/>
        <end position="190"/>
    </location>
</feature>
<accession>A0A7R6SYI7</accession>
<dbReference type="KEGG" id="thyd:TTHT_0129"/>
<evidence type="ECO:0000313" key="15">
    <source>
        <dbReference type="EMBL" id="BBB31772.1"/>
    </source>
</evidence>
<keyword evidence="4 12" id="KW-1003">Cell membrane</keyword>
<feature type="transmembrane region" description="Helical" evidence="12">
    <location>
        <begin position="424"/>
        <end position="441"/>
    </location>
</feature>
<feature type="transmembrane region" description="Helical" evidence="12">
    <location>
        <begin position="101"/>
        <end position="120"/>
    </location>
</feature>
<evidence type="ECO:0000256" key="7">
    <source>
        <dbReference type="ARBA" id="ARBA00022847"/>
    </source>
</evidence>
<keyword evidence="3 12" id="KW-0813">Transport</keyword>
<dbReference type="EMBL" id="AP017470">
    <property type="protein sequence ID" value="BBB31772.1"/>
    <property type="molecule type" value="Genomic_DNA"/>
</dbReference>
<feature type="domain" description="K+ potassium transporter integral membrane" evidence="13">
    <location>
        <begin position="11"/>
        <end position="463"/>
    </location>
</feature>
<feature type="transmembrane region" description="Helical" evidence="12">
    <location>
        <begin position="140"/>
        <end position="158"/>
    </location>
</feature>
<dbReference type="Pfam" id="PF22776">
    <property type="entry name" value="K_trans_C"/>
    <property type="match status" value="1"/>
</dbReference>
<comment type="similarity">
    <text evidence="2 12">Belongs to the HAK/KUP transporter (TC 2.A.72) family.</text>
</comment>
<feature type="transmembrane region" description="Helical" evidence="12">
    <location>
        <begin position="365"/>
        <end position="386"/>
    </location>
</feature>
<name>A0A7R6SYI7_9BACT</name>
<dbReference type="InterPro" id="IPR053952">
    <property type="entry name" value="K_trans_C"/>
</dbReference>
<protein>
    <recommendedName>
        <fullName evidence="12">Probable potassium transport system protein Kup</fullName>
    </recommendedName>
</protein>
<dbReference type="InterPro" id="IPR023051">
    <property type="entry name" value="Kup"/>
</dbReference>
<dbReference type="InterPro" id="IPR053951">
    <property type="entry name" value="K_trans_N"/>
</dbReference>
<dbReference type="GO" id="GO:0015293">
    <property type="term" value="F:symporter activity"/>
    <property type="evidence" value="ECO:0007669"/>
    <property type="project" value="UniProtKB-UniRule"/>
</dbReference>
<keyword evidence="5 12" id="KW-0633">Potassium transport</keyword>
<feature type="transmembrane region" description="Helical" evidence="12">
    <location>
        <begin position="213"/>
        <end position="234"/>
    </location>
</feature>
<dbReference type="InterPro" id="IPR003855">
    <property type="entry name" value="K+_transporter"/>
</dbReference>
<keyword evidence="8 12" id="KW-0630">Potassium</keyword>
<feature type="transmembrane region" description="Helical" evidence="12">
    <location>
        <begin position="45"/>
        <end position="68"/>
    </location>
</feature>
<dbReference type="PANTHER" id="PTHR30540:SF79">
    <property type="entry name" value="LOW AFFINITY POTASSIUM TRANSPORT SYSTEM PROTEIN KUP"/>
    <property type="match status" value="1"/>
</dbReference>
<feature type="transmembrane region" description="Helical" evidence="12">
    <location>
        <begin position="286"/>
        <end position="317"/>
    </location>
</feature>
<evidence type="ECO:0000259" key="14">
    <source>
        <dbReference type="Pfam" id="PF22776"/>
    </source>
</evidence>
<comment type="subcellular location">
    <subcellularLocation>
        <location evidence="12">Cell membrane</location>
        <topology evidence="12">Multi-pass membrane protein</topology>
    </subcellularLocation>
    <subcellularLocation>
        <location evidence="1">Membrane</location>
        <topology evidence="1">Multi-pass membrane protein</topology>
    </subcellularLocation>
</comment>
<evidence type="ECO:0000256" key="6">
    <source>
        <dbReference type="ARBA" id="ARBA00022692"/>
    </source>
</evidence>
<evidence type="ECO:0000256" key="1">
    <source>
        <dbReference type="ARBA" id="ARBA00004141"/>
    </source>
</evidence>
<sequence length="623" mass="69122">MEKKDNLFKLSIAALGIVFGDIGTSPLYAIKECFYGEYGIKVDSLNILGVLSLIFWALTLVVSIKYLAFVLNANNDGEGGIMALTSLVNPRDPKRTGRKRLILITIGIFAASLLYGDGMITPAISVMSALEGLEVVTDKFIPYVVPMTIAILVILFMFQSKGTAKVGGLFGPIVFIWFIVLAISGAYHIVDNLHVFKALNPYYGISFFIRNKLHGFMVLGSVFLVVTGAEAMYADMGHFGKTPIRLTWGTIVFPALVLNYFGQGALLLNHPEFIKNPFFSMMPSYLLIPSVILATMATIIASQAVITGSFSLTMQAVEMGYLPRLKIIHTSAAQEGQIYVPIVNWILMIATIGLVIGFGSSTKLAGAYGVAVTSTMLVTTILFAVVAIERFKWSKTKVFVVCGIFGIVDLMFFLTNLGKITHGAWFPLLVGGVFFTLLVTWKRGREILYERYKNSVIKLDDFRQSKPFKDAVRVRGNAFFLAGTADVVPRALLHNLEHNKVVHSQVIFLHFITEEIPRVPNSKKIEIQDLGSGFKYVVARFGFMEDKNFPNVVSLVKQQGIDIDEDDISVFLGRQKIIVSDKKGMARWRKRLYIRLSNMAVDGIEYFHIPVEKSIEIGVPLEL</sequence>
<feature type="transmembrane region" description="Helical" evidence="12">
    <location>
        <begin position="398"/>
        <end position="418"/>
    </location>
</feature>
<keyword evidence="11 12" id="KW-0472">Membrane</keyword>
<evidence type="ECO:0000256" key="10">
    <source>
        <dbReference type="ARBA" id="ARBA00023065"/>
    </source>
</evidence>
<evidence type="ECO:0000256" key="8">
    <source>
        <dbReference type="ARBA" id="ARBA00022958"/>
    </source>
</evidence>
<dbReference type="AlphaFoldDB" id="A0A7R6SYI7"/>
<evidence type="ECO:0000256" key="9">
    <source>
        <dbReference type="ARBA" id="ARBA00022989"/>
    </source>
</evidence>
<dbReference type="HAMAP" id="MF_01522">
    <property type="entry name" value="Kup"/>
    <property type="match status" value="1"/>
</dbReference>
<keyword evidence="16" id="KW-1185">Reference proteome</keyword>
<feature type="transmembrane region" description="Helical" evidence="12">
    <location>
        <begin position="338"/>
        <end position="359"/>
    </location>
</feature>
<dbReference type="GO" id="GO:0015079">
    <property type="term" value="F:potassium ion transmembrane transporter activity"/>
    <property type="evidence" value="ECO:0007669"/>
    <property type="project" value="UniProtKB-UniRule"/>
</dbReference>
<dbReference type="Proteomes" id="UP000595564">
    <property type="component" value="Chromosome"/>
</dbReference>
<comment type="catalytic activity">
    <reaction evidence="12">
        <text>K(+)(in) + H(+)(in) = K(+)(out) + H(+)(out)</text>
        <dbReference type="Rhea" id="RHEA:28490"/>
        <dbReference type="ChEBI" id="CHEBI:15378"/>
        <dbReference type="ChEBI" id="CHEBI:29103"/>
    </reaction>
</comment>